<evidence type="ECO:0000313" key="3">
    <source>
        <dbReference type="WBParaSite" id="Pan_g4146.t2"/>
    </source>
</evidence>
<organism evidence="2 3">
    <name type="scientific">Panagrellus redivivus</name>
    <name type="common">Microworm</name>
    <dbReference type="NCBI Taxonomy" id="6233"/>
    <lineage>
        <taxon>Eukaryota</taxon>
        <taxon>Metazoa</taxon>
        <taxon>Ecdysozoa</taxon>
        <taxon>Nematoda</taxon>
        <taxon>Chromadorea</taxon>
        <taxon>Rhabditida</taxon>
        <taxon>Tylenchina</taxon>
        <taxon>Panagrolaimomorpha</taxon>
        <taxon>Panagrolaimoidea</taxon>
        <taxon>Panagrolaimidae</taxon>
        <taxon>Panagrellus</taxon>
    </lineage>
</organism>
<evidence type="ECO:0000313" key="2">
    <source>
        <dbReference type="Proteomes" id="UP000492821"/>
    </source>
</evidence>
<feature type="compositionally biased region" description="Polar residues" evidence="1">
    <location>
        <begin position="122"/>
        <end position="135"/>
    </location>
</feature>
<protein>
    <submittedName>
        <fullName evidence="3">Uncharacterized protein</fullName>
    </submittedName>
</protein>
<keyword evidence="2" id="KW-1185">Reference proteome</keyword>
<sequence>MRLPEPAWPCITPRLNPTRVLGAELVLRRAAVGVTILVIDLYGAIAIFDVTTRSSVPFIPTIHIDPREFSCNELRFYNTKSMIVSVDSIVRQRPIMQVESQRKNQRQEQSMKKALEIDVTERNSAQNMADQQKVPQNDKKIFKRKEQGKERASPMDRKSRSEKQRSFAITERIERQFENKKKESLIHEFLQNVVTFGKQVKESSGLTTIVYDLDPDSKYNFVIVISERHDLPIKEFGDKRRIRKMITAYNERK</sequence>
<reference evidence="3" key="2">
    <citation type="submission" date="2020-10" db="UniProtKB">
        <authorList>
            <consortium name="WormBaseParasite"/>
        </authorList>
    </citation>
    <scope>IDENTIFICATION</scope>
</reference>
<evidence type="ECO:0000256" key="1">
    <source>
        <dbReference type="SAM" id="MobiDB-lite"/>
    </source>
</evidence>
<accession>A0A7E4VVX2</accession>
<dbReference type="Proteomes" id="UP000492821">
    <property type="component" value="Unassembled WGS sequence"/>
</dbReference>
<proteinExistence type="predicted"/>
<reference evidence="2" key="1">
    <citation type="journal article" date="2013" name="Genetics">
        <title>The draft genome and transcriptome of Panagrellus redivivus are shaped by the harsh demands of a free-living lifestyle.</title>
        <authorList>
            <person name="Srinivasan J."/>
            <person name="Dillman A.R."/>
            <person name="Macchietto M.G."/>
            <person name="Heikkinen L."/>
            <person name="Lakso M."/>
            <person name="Fracchia K.M."/>
            <person name="Antoshechkin I."/>
            <person name="Mortazavi A."/>
            <person name="Wong G."/>
            <person name="Sternberg P.W."/>
        </authorList>
    </citation>
    <scope>NUCLEOTIDE SEQUENCE [LARGE SCALE GENOMIC DNA]</scope>
    <source>
        <strain evidence="2">MT8872</strain>
    </source>
</reference>
<name>A0A7E4VVX2_PANRE</name>
<feature type="region of interest" description="Disordered" evidence="1">
    <location>
        <begin position="121"/>
        <end position="166"/>
    </location>
</feature>
<dbReference type="AlphaFoldDB" id="A0A7E4VVX2"/>
<feature type="compositionally biased region" description="Basic and acidic residues" evidence="1">
    <location>
        <begin position="136"/>
        <end position="166"/>
    </location>
</feature>
<dbReference type="WBParaSite" id="Pan_g4146.t2">
    <property type="protein sequence ID" value="Pan_g4146.t2"/>
    <property type="gene ID" value="Pan_g4146"/>
</dbReference>